<sequence length="204" mass="23399">MAKHQKIENLYSELKEMLIPYTLDTLKERKPVSQKVKLGRVEKKGSAIKRNGKPANFQKLQSMKEYCGGNVRVTRMYNSPPIEENQDGVAQLNQQDIQLYKTFEPQRSHNEQDLRTQQQFQQQQQDYGTQQQLEDWMKPKSQFQDHTLNEGDVVKNTADIASVQGYSLCLWNENCPSVNPCKTEIILDATESSNSTVNGASDEL</sequence>
<gene>
    <name evidence="1" type="ORF">AFUS01_LOCUS34326</name>
</gene>
<evidence type="ECO:0000313" key="1">
    <source>
        <dbReference type="EMBL" id="CAG7824152.1"/>
    </source>
</evidence>
<proteinExistence type="predicted"/>
<name>A0A8J2L254_9HEXA</name>
<reference evidence="1" key="1">
    <citation type="submission" date="2021-06" db="EMBL/GenBank/DDBJ databases">
        <authorList>
            <person name="Hodson N. C."/>
            <person name="Mongue J. A."/>
            <person name="Jaron S. K."/>
        </authorList>
    </citation>
    <scope>NUCLEOTIDE SEQUENCE</scope>
</reference>
<organism evidence="1 2">
    <name type="scientific">Allacma fusca</name>
    <dbReference type="NCBI Taxonomy" id="39272"/>
    <lineage>
        <taxon>Eukaryota</taxon>
        <taxon>Metazoa</taxon>
        <taxon>Ecdysozoa</taxon>
        <taxon>Arthropoda</taxon>
        <taxon>Hexapoda</taxon>
        <taxon>Collembola</taxon>
        <taxon>Symphypleona</taxon>
        <taxon>Sminthuridae</taxon>
        <taxon>Allacma</taxon>
    </lineage>
</organism>
<protein>
    <submittedName>
        <fullName evidence="1">Uncharacterized protein</fullName>
    </submittedName>
</protein>
<evidence type="ECO:0000313" key="2">
    <source>
        <dbReference type="Proteomes" id="UP000708208"/>
    </source>
</evidence>
<dbReference type="Proteomes" id="UP000708208">
    <property type="component" value="Unassembled WGS sequence"/>
</dbReference>
<dbReference type="EMBL" id="CAJVCH010531848">
    <property type="protein sequence ID" value="CAG7824152.1"/>
    <property type="molecule type" value="Genomic_DNA"/>
</dbReference>
<accession>A0A8J2L254</accession>
<keyword evidence="2" id="KW-1185">Reference proteome</keyword>
<dbReference type="AlphaFoldDB" id="A0A8J2L254"/>
<comment type="caution">
    <text evidence="1">The sequence shown here is derived from an EMBL/GenBank/DDBJ whole genome shotgun (WGS) entry which is preliminary data.</text>
</comment>